<dbReference type="EMBL" id="BMZS01000002">
    <property type="protein sequence ID" value="GHD42296.1"/>
    <property type="molecule type" value="Genomic_DNA"/>
</dbReference>
<evidence type="ECO:0000313" key="1">
    <source>
        <dbReference type="EMBL" id="GHD42296.1"/>
    </source>
</evidence>
<name>A0A918XNJ8_9PROT</name>
<keyword evidence="2" id="KW-1185">Reference proteome</keyword>
<dbReference type="RefSeq" id="WP_189987567.1">
    <property type="nucleotide sequence ID" value="NZ_BMZS01000002.1"/>
</dbReference>
<dbReference type="Proteomes" id="UP000630353">
    <property type="component" value="Unassembled WGS sequence"/>
</dbReference>
<proteinExistence type="predicted"/>
<dbReference type="InterPro" id="IPR025395">
    <property type="entry name" value="Phage_tail_terminator-like"/>
</dbReference>
<sequence>MRHAEARAEIETRFAALWVATPVAFENVAFEPPADDSPWVRLAVVSDGAELASIGGPPRRHRCHGHVSLEISVPAGSGSRAAHDLADQALDLFAGWPVSELIFLAGAPEPARQSGQAYRVAVTVPFRHDDLR</sequence>
<evidence type="ECO:0000313" key="2">
    <source>
        <dbReference type="Proteomes" id="UP000630353"/>
    </source>
</evidence>
<dbReference type="Pfam" id="PF13554">
    <property type="entry name" value="Phage_tail_terminator_5"/>
    <property type="match status" value="1"/>
</dbReference>
<reference evidence="1" key="2">
    <citation type="submission" date="2020-09" db="EMBL/GenBank/DDBJ databases">
        <authorList>
            <person name="Sun Q."/>
            <person name="Kim S."/>
        </authorList>
    </citation>
    <scope>NUCLEOTIDE SEQUENCE</scope>
    <source>
        <strain evidence="1">KCTC 42651</strain>
    </source>
</reference>
<gene>
    <name evidence="1" type="ORF">GCM10017083_07160</name>
</gene>
<reference evidence="1" key="1">
    <citation type="journal article" date="2014" name="Int. J. Syst. Evol. Microbiol.">
        <title>Complete genome sequence of Corynebacterium casei LMG S-19264T (=DSM 44701T), isolated from a smear-ripened cheese.</title>
        <authorList>
            <consortium name="US DOE Joint Genome Institute (JGI-PGF)"/>
            <person name="Walter F."/>
            <person name="Albersmeier A."/>
            <person name="Kalinowski J."/>
            <person name="Ruckert C."/>
        </authorList>
    </citation>
    <scope>NUCLEOTIDE SEQUENCE</scope>
    <source>
        <strain evidence="1">KCTC 42651</strain>
    </source>
</reference>
<comment type="caution">
    <text evidence="1">The sequence shown here is derived from an EMBL/GenBank/DDBJ whole genome shotgun (WGS) entry which is preliminary data.</text>
</comment>
<dbReference type="AlphaFoldDB" id="A0A918XNJ8"/>
<protein>
    <submittedName>
        <fullName evidence="1">Uncharacterized protein</fullName>
    </submittedName>
</protein>
<dbReference type="Gene3D" id="3.30.2000.20">
    <property type="match status" value="1"/>
</dbReference>
<organism evidence="1 2">
    <name type="scientific">Thalassobaculum fulvum</name>
    <dbReference type="NCBI Taxonomy" id="1633335"/>
    <lineage>
        <taxon>Bacteria</taxon>
        <taxon>Pseudomonadati</taxon>
        <taxon>Pseudomonadota</taxon>
        <taxon>Alphaproteobacteria</taxon>
        <taxon>Rhodospirillales</taxon>
        <taxon>Thalassobaculaceae</taxon>
        <taxon>Thalassobaculum</taxon>
    </lineage>
</organism>
<accession>A0A918XNJ8</accession>